<feature type="domain" description="DinB-like" evidence="1">
    <location>
        <begin position="43"/>
        <end position="167"/>
    </location>
</feature>
<name>A0ABQ1MZK1_9SPHI</name>
<evidence type="ECO:0000313" key="2">
    <source>
        <dbReference type="EMBL" id="GGC49847.1"/>
    </source>
</evidence>
<evidence type="ECO:0000313" key="3">
    <source>
        <dbReference type="Proteomes" id="UP000597338"/>
    </source>
</evidence>
<dbReference type="NCBIfam" id="NF009807">
    <property type="entry name" value="PRK13291.1"/>
    <property type="match status" value="1"/>
</dbReference>
<proteinExistence type="predicted"/>
<sequence>MEQINQYPIGKYKEPEEITKEMYASYIDVIALFPGNIKLEIMTLNDEQLDTSYRKEGWTVRQLVHHVADSNINCFARIKFALTEDNPTIKPFVEEKWAELSDAKHISILPSLSILEGIHERWAILLKGLEKQDWNRTFFHPDLNKSQTIAEAMAKYSWHCNHHLAQIKNLKKQMQWK</sequence>
<comment type="caution">
    <text evidence="2">The sequence shown here is derived from an EMBL/GenBank/DDBJ whole genome shotgun (WGS) entry which is preliminary data.</text>
</comment>
<dbReference type="GO" id="GO:0016787">
    <property type="term" value="F:hydrolase activity"/>
    <property type="evidence" value="ECO:0007669"/>
    <property type="project" value="UniProtKB-KW"/>
</dbReference>
<dbReference type="InterPro" id="IPR034660">
    <property type="entry name" value="DinB/YfiT-like"/>
</dbReference>
<accession>A0ABQ1MZK1</accession>
<dbReference type="InterPro" id="IPR024775">
    <property type="entry name" value="DinB-like"/>
</dbReference>
<keyword evidence="2" id="KW-0378">Hydrolase</keyword>
<organism evidence="2 3">
    <name type="scientific">Parapedobacter defluvii</name>
    <dbReference type="NCBI Taxonomy" id="2045106"/>
    <lineage>
        <taxon>Bacteria</taxon>
        <taxon>Pseudomonadati</taxon>
        <taxon>Bacteroidota</taxon>
        <taxon>Sphingobacteriia</taxon>
        <taxon>Sphingobacteriales</taxon>
        <taxon>Sphingobacteriaceae</taxon>
        <taxon>Parapedobacter</taxon>
    </lineage>
</organism>
<evidence type="ECO:0000259" key="1">
    <source>
        <dbReference type="Pfam" id="PF12867"/>
    </source>
</evidence>
<dbReference type="Gene3D" id="1.20.120.450">
    <property type="entry name" value="dinb family like domain"/>
    <property type="match status" value="1"/>
</dbReference>
<dbReference type="RefSeq" id="WP_134090130.1">
    <property type="nucleotide sequence ID" value="NZ_BMIK01000036.1"/>
</dbReference>
<keyword evidence="3" id="KW-1185">Reference proteome</keyword>
<protein>
    <submittedName>
        <fullName evidence="2">Metal-dependent hydrolase YfiT</fullName>
    </submittedName>
</protein>
<dbReference type="SUPFAM" id="SSF109854">
    <property type="entry name" value="DinB/YfiT-like putative metalloenzymes"/>
    <property type="match status" value="1"/>
</dbReference>
<dbReference type="EMBL" id="BMIK01000036">
    <property type="protein sequence ID" value="GGC49847.1"/>
    <property type="molecule type" value="Genomic_DNA"/>
</dbReference>
<dbReference type="Proteomes" id="UP000597338">
    <property type="component" value="Unassembled WGS sequence"/>
</dbReference>
<gene>
    <name evidence="2" type="primary">yfiT</name>
    <name evidence="2" type="ORF">GCM10011386_47630</name>
</gene>
<reference evidence="3" key="1">
    <citation type="journal article" date="2019" name="Int. J. Syst. Evol. Microbiol.">
        <title>The Global Catalogue of Microorganisms (GCM) 10K type strain sequencing project: providing services to taxonomists for standard genome sequencing and annotation.</title>
        <authorList>
            <consortium name="The Broad Institute Genomics Platform"/>
            <consortium name="The Broad Institute Genome Sequencing Center for Infectious Disease"/>
            <person name="Wu L."/>
            <person name="Ma J."/>
        </authorList>
    </citation>
    <scope>NUCLEOTIDE SEQUENCE [LARGE SCALE GENOMIC DNA]</scope>
    <source>
        <strain evidence="3">CGMCC 1.15342</strain>
    </source>
</reference>
<dbReference type="Pfam" id="PF12867">
    <property type="entry name" value="DinB_2"/>
    <property type="match status" value="1"/>
</dbReference>